<protein>
    <submittedName>
        <fullName evidence="2">Uncharacterized protein</fullName>
    </submittedName>
</protein>
<evidence type="ECO:0000313" key="2">
    <source>
        <dbReference type="EMBL" id="PBK84132.1"/>
    </source>
</evidence>
<keyword evidence="3" id="KW-1185">Reference proteome</keyword>
<keyword evidence="1" id="KW-0812">Transmembrane</keyword>
<proteinExistence type="predicted"/>
<gene>
    <name evidence="2" type="ORF">ARMGADRAFT_1067436</name>
</gene>
<dbReference type="Proteomes" id="UP000217790">
    <property type="component" value="Unassembled WGS sequence"/>
</dbReference>
<evidence type="ECO:0000313" key="3">
    <source>
        <dbReference type="Proteomes" id="UP000217790"/>
    </source>
</evidence>
<evidence type="ECO:0000256" key="1">
    <source>
        <dbReference type="SAM" id="Phobius"/>
    </source>
</evidence>
<feature type="transmembrane region" description="Helical" evidence="1">
    <location>
        <begin position="176"/>
        <end position="196"/>
    </location>
</feature>
<keyword evidence="1" id="KW-0472">Membrane</keyword>
<feature type="transmembrane region" description="Helical" evidence="1">
    <location>
        <begin position="12"/>
        <end position="36"/>
    </location>
</feature>
<dbReference type="OrthoDB" id="2535105at2759"/>
<name>A0A2H3CY80_ARMGA</name>
<dbReference type="AlphaFoldDB" id="A0A2H3CY80"/>
<organism evidence="2 3">
    <name type="scientific">Armillaria gallica</name>
    <name type="common">Bulbous honey fungus</name>
    <name type="synonym">Armillaria bulbosa</name>
    <dbReference type="NCBI Taxonomy" id="47427"/>
    <lineage>
        <taxon>Eukaryota</taxon>
        <taxon>Fungi</taxon>
        <taxon>Dikarya</taxon>
        <taxon>Basidiomycota</taxon>
        <taxon>Agaricomycotina</taxon>
        <taxon>Agaricomycetes</taxon>
        <taxon>Agaricomycetidae</taxon>
        <taxon>Agaricales</taxon>
        <taxon>Marasmiineae</taxon>
        <taxon>Physalacriaceae</taxon>
        <taxon>Armillaria</taxon>
    </lineage>
</organism>
<accession>A0A2H3CY80</accession>
<dbReference type="EMBL" id="KZ293700">
    <property type="protein sequence ID" value="PBK84132.1"/>
    <property type="molecule type" value="Genomic_DNA"/>
</dbReference>
<reference evidence="3" key="1">
    <citation type="journal article" date="2017" name="Nat. Ecol. Evol.">
        <title>Genome expansion and lineage-specific genetic innovations in the forest pathogenic fungi Armillaria.</title>
        <authorList>
            <person name="Sipos G."/>
            <person name="Prasanna A.N."/>
            <person name="Walter M.C."/>
            <person name="O'Connor E."/>
            <person name="Balint B."/>
            <person name="Krizsan K."/>
            <person name="Kiss B."/>
            <person name="Hess J."/>
            <person name="Varga T."/>
            <person name="Slot J."/>
            <person name="Riley R."/>
            <person name="Boka B."/>
            <person name="Rigling D."/>
            <person name="Barry K."/>
            <person name="Lee J."/>
            <person name="Mihaltcheva S."/>
            <person name="LaButti K."/>
            <person name="Lipzen A."/>
            <person name="Waldron R."/>
            <person name="Moloney N.M."/>
            <person name="Sperisen C."/>
            <person name="Kredics L."/>
            <person name="Vagvoelgyi C."/>
            <person name="Patrignani A."/>
            <person name="Fitzpatrick D."/>
            <person name="Nagy I."/>
            <person name="Doyle S."/>
            <person name="Anderson J.B."/>
            <person name="Grigoriev I.V."/>
            <person name="Gueldener U."/>
            <person name="Muensterkoetter M."/>
            <person name="Nagy L.G."/>
        </authorList>
    </citation>
    <scope>NUCLEOTIDE SEQUENCE [LARGE SCALE GENOMIC DNA]</scope>
    <source>
        <strain evidence="3">Ar21-2</strain>
    </source>
</reference>
<dbReference type="InParanoid" id="A0A2H3CY80"/>
<sequence>MSSKLALWDALGVLYIGATISAILFGITNLQAVIYYKKDPTDWWVHRYSVCLHSFGVGVVLKLSESWHGMNLIEDTIQELQGFPTQLQLDINRSSQMLIVIYVQGLYAIRLWKLGRHFHKILPWFVVPEYIYDIKFWGCFRAQDIVIALMMNYYLQKSRAATIVSTTPSRLLSLMRIVLMSGLVTSACSLFTLIAFRHINTHIYINSLLTVKVTDKNPRRRRGAGVAVRAKEVYSWQASDRLNYRHKQLQEVNASNAGRQAPAVFWITPHSAEASTPETACAFVNYHLD</sequence>
<keyword evidence="1" id="KW-1133">Transmembrane helix</keyword>